<dbReference type="RefSeq" id="WP_035074151.1">
    <property type="nucleotide sequence ID" value="NZ_JMIH01000019.1"/>
</dbReference>
<dbReference type="STRING" id="1048983.EL17_10810"/>
<dbReference type="CDD" id="cd02440">
    <property type="entry name" value="AdoMet_MTases"/>
    <property type="match status" value="1"/>
</dbReference>
<keyword evidence="4 6" id="KW-0949">S-adenosyl-L-methionine</keyword>
<keyword evidence="1 6" id="KW-0963">Cytoplasm</keyword>
<dbReference type="InterPro" id="IPR002052">
    <property type="entry name" value="DNA_methylase_N6_adenine_CS"/>
</dbReference>
<evidence type="ECO:0000256" key="4">
    <source>
        <dbReference type="ARBA" id="ARBA00022691"/>
    </source>
</evidence>
<name>A0A074L1J1_9BACT</name>
<comment type="subcellular location">
    <subcellularLocation>
        <location evidence="6">Cytoplasm</location>
    </subcellularLocation>
</comment>
<evidence type="ECO:0000256" key="2">
    <source>
        <dbReference type="ARBA" id="ARBA00022603"/>
    </source>
</evidence>
<evidence type="ECO:0000313" key="8">
    <source>
        <dbReference type="EMBL" id="KEO73713.1"/>
    </source>
</evidence>
<dbReference type="InterPro" id="IPR029063">
    <property type="entry name" value="SAM-dependent_MTases_sf"/>
</dbReference>
<dbReference type="InterPro" id="IPR022882">
    <property type="entry name" value="tRNA_adenine-N6_MeTrfase"/>
</dbReference>
<comment type="caution">
    <text evidence="8">The sequence shown here is derived from an EMBL/GenBank/DDBJ whole genome shotgun (WGS) entry which is preliminary data.</text>
</comment>
<dbReference type="EMBL" id="JMIH01000019">
    <property type="protein sequence ID" value="KEO73713.1"/>
    <property type="molecule type" value="Genomic_DNA"/>
</dbReference>
<evidence type="ECO:0000256" key="5">
    <source>
        <dbReference type="ARBA" id="ARBA00022694"/>
    </source>
</evidence>
<reference evidence="8 9" key="1">
    <citation type="submission" date="2014-04" db="EMBL/GenBank/DDBJ databases">
        <title>Characterization and application of a salt tolerant electro-active bacterium.</title>
        <authorList>
            <person name="Yang L."/>
            <person name="Wei S."/>
            <person name="Tay Q.X.M."/>
        </authorList>
    </citation>
    <scope>NUCLEOTIDE SEQUENCE [LARGE SCALE GENOMIC DNA]</scope>
    <source>
        <strain evidence="8 9">LY1</strain>
    </source>
</reference>
<dbReference type="GO" id="GO:0005737">
    <property type="term" value="C:cytoplasm"/>
    <property type="evidence" value="ECO:0007669"/>
    <property type="project" value="UniProtKB-SubCell"/>
</dbReference>
<comment type="catalytic activity">
    <reaction evidence="6">
        <text>adenosine(37) in tRNA1(Val) + S-adenosyl-L-methionine = N(6)-methyladenosine(37) in tRNA1(Val) + S-adenosyl-L-homocysteine + H(+)</text>
        <dbReference type="Rhea" id="RHEA:43160"/>
        <dbReference type="Rhea" id="RHEA-COMP:10369"/>
        <dbReference type="Rhea" id="RHEA-COMP:10370"/>
        <dbReference type="ChEBI" id="CHEBI:15378"/>
        <dbReference type="ChEBI" id="CHEBI:57856"/>
        <dbReference type="ChEBI" id="CHEBI:59789"/>
        <dbReference type="ChEBI" id="CHEBI:74411"/>
        <dbReference type="ChEBI" id="CHEBI:74449"/>
        <dbReference type="EC" id="2.1.1.223"/>
    </reaction>
</comment>
<comment type="similarity">
    <text evidence="6">Belongs to the methyltransferase superfamily. tRNA (adenine-N(6)-)-methyltransferase family.</text>
</comment>
<accession>A0A074L1J1</accession>
<evidence type="ECO:0000256" key="1">
    <source>
        <dbReference type="ARBA" id="ARBA00022490"/>
    </source>
</evidence>
<sequence>MKTIRPFTFKQFIVKQDQCALKVNTDAVLLGALAETVQPEDILDIGAGTGVISLMLAQRYPYSNLSSVEIEYKAFLQAKDNFENSPWSDRMQVFHIPFQEYVNSLNGSKKYDLIVSNPPYYHNHLKSLTLEKNIALHSDLLTFEELSVGIAELLSPQGKFYAILPPVQMKRLEICLSKQGLYPHEIVEVKDRPATKPIRLITSFAFGASTSPYHVKMNIKDDNGNYAETYASLLQDFLIIF</sequence>
<evidence type="ECO:0000259" key="7">
    <source>
        <dbReference type="Pfam" id="PF05175"/>
    </source>
</evidence>
<proteinExistence type="inferred from homology"/>
<dbReference type="SUPFAM" id="SSF53335">
    <property type="entry name" value="S-adenosyl-L-methionine-dependent methyltransferases"/>
    <property type="match status" value="1"/>
</dbReference>
<keyword evidence="9" id="KW-1185">Reference proteome</keyword>
<dbReference type="GO" id="GO:0016430">
    <property type="term" value="F:tRNA (adenine-N6)-methyltransferase activity"/>
    <property type="evidence" value="ECO:0007669"/>
    <property type="project" value="UniProtKB-UniRule"/>
</dbReference>
<dbReference type="InterPro" id="IPR007848">
    <property type="entry name" value="Small_mtfrase_dom"/>
</dbReference>
<dbReference type="HAMAP" id="MF_01872">
    <property type="entry name" value="tRNA_methyltr_YfiC"/>
    <property type="match status" value="1"/>
</dbReference>
<dbReference type="AlphaFoldDB" id="A0A074L1J1"/>
<gene>
    <name evidence="8" type="ORF">EL17_10810</name>
</gene>
<dbReference type="PANTHER" id="PTHR47739">
    <property type="entry name" value="TRNA1(VAL) (ADENINE(37)-N6)-METHYLTRANSFERASE"/>
    <property type="match status" value="1"/>
</dbReference>
<keyword evidence="5 6" id="KW-0819">tRNA processing</keyword>
<dbReference type="GO" id="GO:0008033">
    <property type="term" value="P:tRNA processing"/>
    <property type="evidence" value="ECO:0007669"/>
    <property type="project" value="UniProtKB-UniRule"/>
</dbReference>
<dbReference type="PROSITE" id="PS00092">
    <property type="entry name" value="N6_MTASE"/>
    <property type="match status" value="1"/>
</dbReference>
<evidence type="ECO:0000256" key="6">
    <source>
        <dbReference type="HAMAP-Rule" id="MF_01872"/>
    </source>
</evidence>
<organism evidence="8 9">
    <name type="scientific">Anditalea andensis</name>
    <dbReference type="NCBI Taxonomy" id="1048983"/>
    <lineage>
        <taxon>Bacteria</taxon>
        <taxon>Pseudomonadati</taxon>
        <taxon>Bacteroidota</taxon>
        <taxon>Cytophagia</taxon>
        <taxon>Cytophagales</taxon>
        <taxon>Cytophagaceae</taxon>
        <taxon>Anditalea</taxon>
    </lineage>
</organism>
<dbReference type="GO" id="GO:0003676">
    <property type="term" value="F:nucleic acid binding"/>
    <property type="evidence" value="ECO:0007669"/>
    <property type="project" value="InterPro"/>
</dbReference>
<dbReference type="OrthoDB" id="5383291at2"/>
<comment type="function">
    <text evidence="6">Specifically methylates the adenine in position 37 of tRNA(1)(Val) (anticodon cmo5UAC).</text>
</comment>
<dbReference type="Proteomes" id="UP000027821">
    <property type="component" value="Unassembled WGS sequence"/>
</dbReference>
<dbReference type="InterPro" id="IPR050210">
    <property type="entry name" value="tRNA_Adenine-N(6)_MTase"/>
</dbReference>
<dbReference type="eggNOG" id="COG4123">
    <property type="taxonomic scope" value="Bacteria"/>
</dbReference>
<protein>
    <recommendedName>
        <fullName evidence="6">tRNA1(Val) (adenine(37)-N6)-methyltransferase</fullName>
        <ecNumber evidence="6">2.1.1.223</ecNumber>
    </recommendedName>
    <alternativeName>
        <fullName evidence="6">tRNA m6A37 methyltransferase</fullName>
    </alternativeName>
</protein>
<evidence type="ECO:0000256" key="3">
    <source>
        <dbReference type="ARBA" id="ARBA00022679"/>
    </source>
</evidence>
<dbReference type="EC" id="2.1.1.223" evidence="6"/>
<evidence type="ECO:0000313" key="9">
    <source>
        <dbReference type="Proteomes" id="UP000027821"/>
    </source>
</evidence>
<dbReference type="GO" id="GO:0032259">
    <property type="term" value="P:methylation"/>
    <property type="evidence" value="ECO:0007669"/>
    <property type="project" value="UniProtKB-KW"/>
</dbReference>
<keyword evidence="2 6" id="KW-0489">Methyltransferase</keyword>
<dbReference type="PANTHER" id="PTHR47739:SF1">
    <property type="entry name" value="TRNA1(VAL) (ADENINE(37)-N6)-METHYLTRANSFERASE"/>
    <property type="match status" value="1"/>
</dbReference>
<feature type="domain" description="Methyltransferase small" evidence="7">
    <location>
        <begin position="27"/>
        <end position="132"/>
    </location>
</feature>
<keyword evidence="3 6" id="KW-0808">Transferase</keyword>
<dbReference type="Pfam" id="PF05175">
    <property type="entry name" value="MTS"/>
    <property type="match status" value="1"/>
</dbReference>
<dbReference type="Gene3D" id="3.40.50.150">
    <property type="entry name" value="Vaccinia Virus protein VP39"/>
    <property type="match status" value="1"/>
</dbReference>